<evidence type="ECO:0000313" key="2">
    <source>
        <dbReference type="EMBL" id="WKA06591.1"/>
    </source>
</evidence>
<dbReference type="Proteomes" id="UP001227230">
    <property type="component" value="Chromosome 16"/>
</dbReference>
<gene>
    <name evidence="2" type="ORF">VitviT2T_024486</name>
</gene>
<evidence type="ECO:0000256" key="1">
    <source>
        <dbReference type="SAM" id="MobiDB-lite"/>
    </source>
</evidence>
<accession>A0ABY9DHW1</accession>
<name>A0ABY9DHW1_VITVI</name>
<evidence type="ECO:0000313" key="3">
    <source>
        <dbReference type="Proteomes" id="UP001227230"/>
    </source>
</evidence>
<organism evidence="2 3">
    <name type="scientific">Vitis vinifera</name>
    <name type="common">Grape</name>
    <dbReference type="NCBI Taxonomy" id="29760"/>
    <lineage>
        <taxon>Eukaryota</taxon>
        <taxon>Viridiplantae</taxon>
        <taxon>Streptophyta</taxon>
        <taxon>Embryophyta</taxon>
        <taxon>Tracheophyta</taxon>
        <taxon>Spermatophyta</taxon>
        <taxon>Magnoliopsida</taxon>
        <taxon>eudicotyledons</taxon>
        <taxon>Gunneridae</taxon>
        <taxon>Pentapetalae</taxon>
        <taxon>rosids</taxon>
        <taxon>Vitales</taxon>
        <taxon>Vitaceae</taxon>
        <taxon>Viteae</taxon>
        <taxon>Vitis</taxon>
    </lineage>
</organism>
<protein>
    <submittedName>
        <fullName evidence="2">Uncharacterized protein</fullName>
    </submittedName>
</protein>
<sequence>MFGAFMLEIDDDDFASVVTTDVITVEATSNFVDPPLSFNTMSGFVTHFDDVAGGNNNDMSVFEYSPMSLHFPLIVSPTPTTYTHDVDDVRDPNDPCIQEED</sequence>
<dbReference type="EMBL" id="CP126663">
    <property type="protein sequence ID" value="WKA06591.1"/>
    <property type="molecule type" value="Genomic_DNA"/>
</dbReference>
<keyword evidence="3" id="KW-1185">Reference proteome</keyword>
<reference evidence="2 3" key="1">
    <citation type="journal article" date="2023" name="Hortic Res">
        <title>The complete reference genome for grapevine (Vitis vinifera L.) genetics and breeding.</title>
        <authorList>
            <person name="Shi X."/>
            <person name="Cao S."/>
            <person name="Wang X."/>
            <person name="Huang S."/>
            <person name="Wang Y."/>
            <person name="Liu Z."/>
            <person name="Liu W."/>
            <person name="Leng X."/>
            <person name="Peng Y."/>
            <person name="Wang N."/>
            <person name="Wang Y."/>
            <person name="Ma Z."/>
            <person name="Xu X."/>
            <person name="Zhang F."/>
            <person name="Xue H."/>
            <person name="Zhong H."/>
            <person name="Wang Y."/>
            <person name="Zhang K."/>
            <person name="Velt A."/>
            <person name="Avia K."/>
            <person name="Holtgrawe D."/>
            <person name="Grimplet J."/>
            <person name="Matus J.T."/>
            <person name="Ware D."/>
            <person name="Wu X."/>
            <person name="Wang H."/>
            <person name="Liu C."/>
            <person name="Fang Y."/>
            <person name="Rustenholz C."/>
            <person name="Cheng Z."/>
            <person name="Xiao H."/>
            <person name="Zhou Y."/>
        </authorList>
    </citation>
    <scope>NUCLEOTIDE SEQUENCE [LARGE SCALE GENOMIC DNA]</scope>
    <source>
        <strain evidence="3">cv. Pinot noir / PN40024</strain>
        <tissue evidence="2">Leaf</tissue>
    </source>
</reference>
<feature type="compositionally biased region" description="Basic and acidic residues" evidence="1">
    <location>
        <begin position="84"/>
        <end position="93"/>
    </location>
</feature>
<proteinExistence type="predicted"/>
<feature type="region of interest" description="Disordered" evidence="1">
    <location>
        <begin position="82"/>
        <end position="101"/>
    </location>
</feature>